<dbReference type="InterPro" id="IPR003824">
    <property type="entry name" value="UppP"/>
</dbReference>
<evidence type="ECO:0000256" key="12">
    <source>
        <dbReference type="ARBA" id="ARBA00032932"/>
    </source>
</evidence>
<evidence type="ECO:0000256" key="6">
    <source>
        <dbReference type="ARBA" id="ARBA00022692"/>
    </source>
</evidence>
<feature type="transmembrane region" description="Helical" evidence="14">
    <location>
        <begin position="188"/>
        <end position="208"/>
    </location>
</feature>
<evidence type="ECO:0000256" key="16">
    <source>
        <dbReference type="SAM" id="SignalP"/>
    </source>
</evidence>
<comment type="miscellaneous">
    <text evidence="14">Bacitracin is thought to be involved in the inhibition of peptidoglycan synthesis by sequestering undecaprenyl diphosphate, thereby reducing the pool of lipid carrier available.</text>
</comment>
<feature type="transmembrane region" description="Helical" evidence="14">
    <location>
        <begin position="369"/>
        <end position="389"/>
    </location>
</feature>
<feature type="compositionally biased region" description="Low complexity" evidence="15">
    <location>
        <begin position="42"/>
        <end position="57"/>
    </location>
</feature>
<comment type="similarity">
    <text evidence="2 14">Belongs to the UppP family.</text>
</comment>
<protein>
    <recommendedName>
        <fullName evidence="4 14">Undecaprenyl-diphosphatase</fullName>
        <ecNumber evidence="3 14">3.6.1.27</ecNumber>
    </recommendedName>
    <alternativeName>
        <fullName evidence="12 14">Bacitracin resistance protein</fullName>
    </alternativeName>
    <alternativeName>
        <fullName evidence="11 14">Undecaprenyl pyrophosphate phosphatase</fullName>
    </alternativeName>
</protein>
<evidence type="ECO:0000256" key="3">
    <source>
        <dbReference type="ARBA" id="ARBA00012374"/>
    </source>
</evidence>
<evidence type="ECO:0000256" key="11">
    <source>
        <dbReference type="ARBA" id="ARBA00032707"/>
    </source>
</evidence>
<evidence type="ECO:0000256" key="9">
    <source>
        <dbReference type="ARBA" id="ARBA00023136"/>
    </source>
</evidence>
<dbReference type="HAMAP" id="MF_01006">
    <property type="entry name" value="Undec_diphosphatase"/>
    <property type="match status" value="1"/>
</dbReference>
<feature type="signal peptide" evidence="16">
    <location>
        <begin position="1"/>
        <end position="44"/>
    </location>
</feature>
<dbReference type="STRING" id="1548207.AXK11_06015"/>
<evidence type="ECO:0000256" key="8">
    <source>
        <dbReference type="ARBA" id="ARBA00022989"/>
    </source>
</evidence>
<dbReference type="EC" id="3.6.1.27" evidence="3 14"/>
<keyword evidence="5 14" id="KW-1003">Cell membrane</keyword>
<feature type="region of interest" description="Disordered" evidence="15">
    <location>
        <begin position="42"/>
        <end position="74"/>
    </location>
</feature>
<evidence type="ECO:0000256" key="15">
    <source>
        <dbReference type="SAM" id="MobiDB-lite"/>
    </source>
</evidence>
<dbReference type="AlphaFoldDB" id="A0A139SM46"/>
<sequence length="390" mass="41357">MPQLGKHRSKRAVHLRPRPLCALSCLLGLPLLLATLATTAPSHGATNEASTEAANAGQPPSLARESRDPQPHRQPLARLAPLDAIILGLVEGVTEFLPVSSTGHLILTNQFLRLDSGQPLSDAAGQPLWHKAPSPENPSGEPLTLKLAADTYTVVIQIGAILAVLSLYWSRCVLMLRGLMGRDRAGLLLLRNLVLAFVPVALVGLAASDLIEHYLFSVATVLIGLVGGAVLMLWAERWRRAQVAKHATAVQSAPAAPRAEKEPAQLSPREALKIGLIQCFALWPGASRSMLTIVGGYWAGLSPAKAAEFSFLVGLPVLAGAAILKGWRSGPAMIEVFGWSSVLLGVAVAAASAALAVKFLIKILTRHGLSAFALYRLLLATTIALTLYFQ</sequence>
<keyword evidence="14" id="KW-0573">Peptidoglycan synthesis</keyword>
<evidence type="ECO:0000256" key="13">
    <source>
        <dbReference type="ARBA" id="ARBA00047594"/>
    </source>
</evidence>
<comment type="caution">
    <text evidence="17">The sequence shown here is derived from an EMBL/GenBank/DDBJ whole genome shotgun (WGS) entry which is preliminary data.</text>
</comment>
<evidence type="ECO:0000256" key="10">
    <source>
        <dbReference type="ARBA" id="ARBA00023251"/>
    </source>
</evidence>
<keyword evidence="14" id="KW-0961">Cell wall biogenesis/degradation</keyword>
<keyword evidence="10 14" id="KW-0046">Antibiotic resistance</keyword>
<evidence type="ECO:0000256" key="5">
    <source>
        <dbReference type="ARBA" id="ARBA00022475"/>
    </source>
</evidence>
<keyword evidence="16" id="KW-0732">Signal</keyword>
<proteinExistence type="inferred from homology"/>
<gene>
    <name evidence="14" type="primary">uppP</name>
    <name evidence="17" type="ORF">AXK11_06015</name>
</gene>
<evidence type="ECO:0000313" key="18">
    <source>
        <dbReference type="Proteomes" id="UP000070058"/>
    </source>
</evidence>
<dbReference type="Proteomes" id="UP000070058">
    <property type="component" value="Unassembled WGS sequence"/>
</dbReference>
<feature type="transmembrane region" description="Helical" evidence="14">
    <location>
        <begin position="154"/>
        <end position="176"/>
    </location>
</feature>
<evidence type="ECO:0000313" key="17">
    <source>
        <dbReference type="EMBL" id="KXU35544.1"/>
    </source>
</evidence>
<dbReference type="GO" id="GO:0005886">
    <property type="term" value="C:plasma membrane"/>
    <property type="evidence" value="ECO:0007669"/>
    <property type="project" value="UniProtKB-SubCell"/>
</dbReference>
<keyword evidence="14" id="KW-0133">Cell shape</keyword>
<dbReference type="Pfam" id="PF02673">
    <property type="entry name" value="BacA"/>
    <property type="match status" value="1"/>
</dbReference>
<accession>A0A139SM46</accession>
<evidence type="ECO:0000256" key="2">
    <source>
        <dbReference type="ARBA" id="ARBA00010621"/>
    </source>
</evidence>
<evidence type="ECO:0000256" key="4">
    <source>
        <dbReference type="ARBA" id="ARBA00021581"/>
    </source>
</evidence>
<comment type="catalytic activity">
    <reaction evidence="13 14">
        <text>di-trans,octa-cis-undecaprenyl diphosphate + H2O = di-trans,octa-cis-undecaprenyl phosphate + phosphate + H(+)</text>
        <dbReference type="Rhea" id="RHEA:28094"/>
        <dbReference type="ChEBI" id="CHEBI:15377"/>
        <dbReference type="ChEBI" id="CHEBI:15378"/>
        <dbReference type="ChEBI" id="CHEBI:43474"/>
        <dbReference type="ChEBI" id="CHEBI:58405"/>
        <dbReference type="ChEBI" id="CHEBI:60392"/>
        <dbReference type="EC" id="3.6.1.27"/>
    </reaction>
</comment>
<name>A0A139SM46_9BACT</name>
<evidence type="ECO:0000256" key="1">
    <source>
        <dbReference type="ARBA" id="ARBA00004651"/>
    </source>
</evidence>
<reference evidence="18" key="1">
    <citation type="submission" date="2016-02" db="EMBL/GenBank/DDBJ databases">
        <authorList>
            <person name="Sanders J.G."/>
            <person name="Lin J.Y."/>
            <person name="Wertz J.T."/>
            <person name="Russell J.A."/>
            <person name="Moreau C.S."/>
            <person name="Powell S."/>
        </authorList>
    </citation>
    <scope>NUCLEOTIDE SEQUENCE [LARGE SCALE GENOMIC DNA]</scope>
    <source>
        <strain evidence="18">CAG34</strain>
    </source>
</reference>
<feature type="transmembrane region" description="Helical" evidence="14">
    <location>
        <begin position="306"/>
        <end position="324"/>
    </location>
</feature>
<dbReference type="GO" id="GO:0046677">
    <property type="term" value="P:response to antibiotic"/>
    <property type="evidence" value="ECO:0007669"/>
    <property type="project" value="UniProtKB-UniRule"/>
</dbReference>
<dbReference type="GO" id="GO:0050380">
    <property type="term" value="F:undecaprenyl-diphosphatase activity"/>
    <property type="evidence" value="ECO:0007669"/>
    <property type="project" value="UniProtKB-UniRule"/>
</dbReference>
<dbReference type="GO" id="GO:0071555">
    <property type="term" value="P:cell wall organization"/>
    <property type="evidence" value="ECO:0007669"/>
    <property type="project" value="UniProtKB-KW"/>
</dbReference>
<keyword evidence="6 14" id="KW-0812">Transmembrane</keyword>
<comment type="function">
    <text evidence="14">Catalyzes the dephosphorylation of undecaprenyl diphosphate (UPP). Confers resistance to bacitracin.</text>
</comment>
<organism evidence="17 18">
    <name type="scientific">Cephaloticoccus primus</name>
    <dbReference type="NCBI Taxonomy" id="1548207"/>
    <lineage>
        <taxon>Bacteria</taxon>
        <taxon>Pseudomonadati</taxon>
        <taxon>Verrucomicrobiota</taxon>
        <taxon>Opitutia</taxon>
        <taxon>Opitutales</taxon>
        <taxon>Opitutaceae</taxon>
        <taxon>Cephaloticoccus</taxon>
    </lineage>
</organism>
<keyword evidence="7 14" id="KW-0378">Hydrolase</keyword>
<dbReference type="EMBL" id="LSZQ01000046">
    <property type="protein sequence ID" value="KXU35544.1"/>
    <property type="molecule type" value="Genomic_DNA"/>
</dbReference>
<feature type="transmembrane region" description="Helical" evidence="14">
    <location>
        <begin position="336"/>
        <end position="357"/>
    </location>
</feature>
<comment type="subcellular location">
    <subcellularLocation>
        <location evidence="1 14">Cell membrane</location>
        <topology evidence="1 14">Multi-pass membrane protein</topology>
    </subcellularLocation>
</comment>
<dbReference type="GO" id="GO:0009252">
    <property type="term" value="P:peptidoglycan biosynthetic process"/>
    <property type="evidence" value="ECO:0007669"/>
    <property type="project" value="UniProtKB-KW"/>
</dbReference>
<keyword evidence="9 14" id="KW-0472">Membrane</keyword>
<evidence type="ECO:0000256" key="14">
    <source>
        <dbReference type="HAMAP-Rule" id="MF_01006"/>
    </source>
</evidence>
<evidence type="ECO:0000256" key="7">
    <source>
        <dbReference type="ARBA" id="ARBA00022801"/>
    </source>
</evidence>
<feature type="chain" id="PRO_5007489579" description="Undecaprenyl-diphosphatase" evidence="16">
    <location>
        <begin position="45"/>
        <end position="390"/>
    </location>
</feature>
<keyword evidence="18" id="KW-1185">Reference proteome</keyword>
<dbReference type="PANTHER" id="PTHR30622:SF3">
    <property type="entry name" value="UNDECAPRENYL-DIPHOSPHATASE"/>
    <property type="match status" value="1"/>
</dbReference>
<dbReference type="GO" id="GO:0008360">
    <property type="term" value="P:regulation of cell shape"/>
    <property type="evidence" value="ECO:0007669"/>
    <property type="project" value="UniProtKB-KW"/>
</dbReference>
<dbReference type="PANTHER" id="PTHR30622">
    <property type="entry name" value="UNDECAPRENYL-DIPHOSPHATASE"/>
    <property type="match status" value="1"/>
</dbReference>
<keyword evidence="8 14" id="KW-1133">Transmembrane helix</keyword>
<feature type="transmembrane region" description="Helical" evidence="14">
    <location>
        <begin position="214"/>
        <end position="235"/>
    </location>
</feature>